<evidence type="ECO:0000313" key="1">
    <source>
        <dbReference type="EMBL" id="KAF9641861.1"/>
    </source>
</evidence>
<evidence type="ECO:0000313" key="2">
    <source>
        <dbReference type="Proteomes" id="UP000886501"/>
    </source>
</evidence>
<name>A0ACB6YWR9_THEGA</name>
<accession>A0ACB6YWR9</accession>
<reference evidence="1" key="1">
    <citation type="submission" date="2019-10" db="EMBL/GenBank/DDBJ databases">
        <authorList>
            <consortium name="DOE Joint Genome Institute"/>
            <person name="Kuo A."/>
            <person name="Miyauchi S."/>
            <person name="Kiss E."/>
            <person name="Drula E."/>
            <person name="Kohler A."/>
            <person name="Sanchez-Garcia M."/>
            <person name="Andreopoulos B."/>
            <person name="Barry K.W."/>
            <person name="Bonito G."/>
            <person name="Buee M."/>
            <person name="Carver A."/>
            <person name="Chen C."/>
            <person name="Cichocki N."/>
            <person name="Clum A."/>
            <person name="Culley D."/>
            <person name="Crous P.W."/>
            <person name="Fauchery L."/>
            <person name="Girlanda M."/>
            <person name="Hayes R."/>
            <person name="Keri Z."/>
            <person name="Labutti K."/>
            <person name="Lipzen A."/>
            <person name="Lombard V."/>
            <person name="Magnuson J."/>
            <person name="Maillard F."/>
            <person name="Morin E."/>
            <person name="Murat C."/>
            <person name="Nolan M."/>
            <person name="Ohm R."/>
            <person name="Pangilinan J."/>
            <person name="Pereira M."/>
            <person name="Perotto S."/>
            <person name="Peter M."/>
            <person name="Riley R."/>
            <person name="Sitrit Y."/>
            <person name="Stielow B."/>
            <person name="Szollosi G."/>
            <person name="Zifcakova L."/>
            <person name="Stursova M."/>
            <person name="Spatafora J.W."/>
            <person name="Tedersoo L."/>
            <person name="Vaario L.-M."/>
            <person name="Yamada A."/>
            <person name="Yan M."/>
            <person name="Wang P."/>
            <person name="Xu J."/>
            <person name="Bruns T."/>
            <person name="Baldrian P."/>
            <person name="Vilgalys R."/>
            <person name="Henrissat B."/>
            <person name="Grigoriev I.V."/>
            <person name="Hibbett D."/>
            <person name="Nagy L.G."/>
            <person name="Martin F.M."/>
        </authorList>
    </citation>
    <scope>NUCLEOTIDE SEQUENCE</scope>
    <source>
        <strain evidence="1">P2</strain>
    </source>
</reference>
<comment type="caution">
    <text evidence="1">The sequence shown here is derived from an EMBL/GenBank/DDBJ whole genome shotgun (WGS) entry which is preliminary data.</text>
</comment>
<sequence>MAGFEVTAVECGAPRPNIFISATVTGMPSPTTTLESCSKTLSSPNLGHLGVAWLKQNGESIVNVKPQVDRYTMPSRKHILLAEGRLVNLGCTTRHLSFAMSRSFTNQVIAQIVPWTTPEQFPGITQESYSLCGGAHGLFVGYHDFVVETPSIHERPVLFGFESQ</sequence>
<proteinExistence type="predicted"/>
<reference evidence="1" key="2">
    <citation type="journal article" date="2020" name="Nat. Commun.">
        <title>Large-scale genome sequencing of mycorrhizal fungi provides insights into the early evolution of symbiotic traits.</title>
        <authorList>
            <person name="Miyauchi S."/>
            <person name="Kiss E."/>
            <person name="Kuo A."/>
            <person name="Drula E."/>
            <person name="Kohler A."/>
            <person name="Sanchez-Garcia M."/>
            <person name="Morin E."/>
            <person name="Andreopoulos B."/>
            <person name="Barry K.W."/>
            <person name="Bonito G."/>
            <person name="Buee M."/>
            <person name="Carver A."/>
            <person name="Chen C."/>
            <person name="Cichocki N."/>
            <person name="Clum A."/>
            <person name="Culley D."/>
            <person name="Crous P.W."/>
            <person name="Fauchery L."/>
            <person name="Girlanda M."/>
            <person name="Hayes R.D."/>
            <person name="Keri Z."/>
            <person name="LaButti K."/>
            <person name="Lipzen A."/>
            <person name="Lombard V."/>
            <person name="Magnuson J."/>
            <person name="Maillard F."/>
            <person name="Murat C."/>
            <person name="Nolan M."/>
            <person name="Ohm R.A."/>
            <person name="Pangilinan J."/>
            <person name="Pereira M.F."/>
            <person name="Perotto S."/>
            <person name="Peter M."/>
            <person name="Pfister S."/>
            <person name="Riley R."/>
            <person name="Sitrit Y."/>
            <person name="Stielow J.B."/>
            <person name="Szollosi G."/>
            <person name="Zifcakova L."/>
            <person name="Stursova M."/>
            <person name="Spatafora J.W."/>
            <person name="Tedersoo L."/>
            <person name="Vaario L.M."/>
            <person name="Yamada A."/>
            <person name="Yan M."/>
            <person name="Wang P."/>
            <person name="Xu J."/>
            <person name="Bruns T."/>
            <person name="Baldrian P."/>
            <person name="Vilgalys R."/>
            <person name="Dunand C."/>
            <person name="Henrissat B."/>
            <person name="Grigoriev I.V."/>
            <person name="Hibbett D."/>
            <person name="Nagy L.G."/>
            <person name="Martin F.M."/>
        </authorList>
    </citation>
    <scope>NUCLEOTIDE SEQUENCE</scope>
    <source>
        <strain evidence="1">P2</strain>
    </source>
</reference>
<dbReference type="Proteomes" id="UP000886501">
    <property type="component" value="Unassembled WGS sequence"/>
</dbReference>
<dbReference type="EMBL" id="MU119056">
    <property type="protein sequence ID" value="KAF9641861.1"/>
    <property type="molecule type" value="Genomic_DNA"/>
</dbReference>
<organism evidence="1 2">
    <name type="scientific">Thelephora ganbajun</name>
    <name type="common">Ganba fungus</name>
    <dbReference type="NCBI Taxonomy" id="370292"/>
    <lineage>
        <taxon>Eukaryota</taxon>
        <taxon>Fungi</taxon>
        <taxon>Dikarya</taxon>
        <taxon>Basidiomycota</taxon>
        <taxon>Agaricomycotina</taxon>
        <taxon>Agaricomycetes</taxon>
        <taxon>Thelephorales</taxon>
        <taxon>Thelephoraceae</taxon>
        <taxon>Thelephora</taxon>
    </lineage>
</organism>
<gene>
    <name evidence="1" type="ORF">BDM02DRAFT_321788</name>
</gene>
<protein>
    <submittedName>
        <fullName evidence="1">Uncharacterized protein</fullName>
    </submittedName>
</protein>
<keyword evidence="2" id="KW-1185">Reference proteome</keyword>